<proteinExistence type="predicted"/>
<accession>A0A1S0U737</accession>
<dbReference type="InParanoid" id="A0A1S0U737"/>
<sequence length="138" mass="16242">MKTIGRLDVLTLFVLSEIRQNIVRLEKPLVLYDLKTSIIWEAKANGIKGWLNMRDRSQISRSASFGIGVYVGIYLDQNRQIQMVSSPKELFSRFLDEADHFLTGVREENTSNRDQVRKMEDDFFKDVEDWFKPKKHFP</sequence>
<dbReference type="GeneID" id="9939884"/>
<evidence type="ECO:0000313" key="1">
    <source>
        <dbReference type="EMBL" id="EFO25988.1"/>
    </source>
</evidence>
<gene>
    <name evidence="1" type="ORF">LOAG_02489</name>
</gene>
<dbReference type="KEGG" id="loa:LOAG_02489"/>
<dbReference type="AlphaFoldDB" id="A0A1S0U737"/>
<protein>
    <submittedName>
        <fullName evidence="1">Uncharacterized protein</fullName>
    </submittedName>
</protein>
<reference evidence="1" key="1">
    <citation type="submission" date="2012-04" db="EMBL/GenBank/DDBJ databases">
        <title>The Genome Sequence of Loa loa.</title>
        <authorList>
            <consortium name="The Broad Institute Genome Sequencing Platform"/>
            <consortium name="Broad Institute Genome Sequencing Center for Infectious Disease"/>
            <person name="Nutman T.B."/>
            <person name="Fink D.L."/>
            <person name="Russ C."/>
            <person name="Young S."/>
            <person name="Zeng Q."/>
            <person name="Gargeya S."/>
            <person name="Alvarado L."/>
            <person name="Berlin A."/>
            <person name="Chapman S.B."/>
            <person name="Chen Z."/>
            <person name="Freedman E."/>
            <person name="Gellesch M."/>
            <person name="Goldberg J."/>
            <person name="Griggs A."/>
            <person name="Gujja S."/>
            <person name="Heilman E.R."/>
            <person name="Heiman D."/>
            <person name="Howarth C."/>
            <person name="Mehta T."/>
            <person name="Neiman D."/>
            <person name="Pearson M."/>
            <person name="Roberts A."/>
            <person name="Saif S."/>
            <person name="Shea T."/>
            <person name="Shenoy N."/>
            <person name="Sisk P."/>
            <person name="Stolte C."/>
            <person name="Sykes S."/>
            <person name="White J."/>
            <person name="Yandava C."/>
            <person name="Haas B."/>
            <person name="Henn M.R."/>
            <person name="Nusbaum C."/>
            <person name="Birren B."/>
        </authorList>
    </citation>
    <scope>NUCLEOTIDE SEQUENCE [LARGE SCALE GENOMIC DNA]</scope>
</reference>
<dbReference type="OrthoDB" id="6347891at2759"/>
<dbReference type="CTD" id="9939884"/>
<dbReference type="RefSeq" id="XP_003138075.1">
    <property type="nucleotide sequence ID" value="XM_003138027.1"/>
</dbReference>
<organism evidence="1">
    <name type="scientific">Loa loa</name>
    <name type="common">Eye worm</name>
    <name type="synonym">Filaria loa</name>
    <dbReference type="NCBI Taxonomy" id="7209"/>
    <lineage>
        <taxon>Eukaryota</taxon>
        <taxon>Metazoa</taxon>
        <taxon>Ecdysozoa</taxon>
        <taxon>Nematoda</taxon>
        <taxon>Chromadorea</taxon>
        <taxon>Rhabditida</taxon>
        <taxon>Spirurina</taxon>
        <taxon>Spiruromorpha</taxon>
        <taxon>Filarioidea</taxon>
        <taxon>Onchocercidae</taxon>
        <taxon>Loa</taxon>
    </lineage>
</organism>
<dbReference type="EMBL" id="JH712085">
    <property type="protein sequence ID" value="EFO25988.1"/>
    <property type="molecule type" value="Genomic_DNA"/>
</dbReference>
<name>A0A1S0U737_LOALO</name>